<evidence type="ECO:0000313" key="2">
    <source>
        <dbReference type="EnsemblProtists" id="EOD38349"/>
    </source>
</evidence>
<dbReference type="GeneID" id="17283619"/>
<dbReference type="Proteomes" id="UP000013827">
    <property type="component" value="Unassembled WGS sequence"/>
</dbReference>
<dbReference type="RefSeq" id="XP_005790778.1">
    <property type="nucleotide sequence ID" value="XM_005790721.1"/>
</dbReference>
<evidence type="ECO:0000313" key="3">
    <source>
        <dbReference type="Proteomes" id="UP000013827"/>
    </source>
</evidence>
<keyword evidence="3" id="KW-1185">Reference proteome</keyword>
<dbReference type="PANTHER" id="PTHR47485:SF1">
    <property type="entry name" value="THYLAKOID LUMENAL 17.4 KDA PROTEIN, CHLOROPLASTIC"/>
    <property type="match status" value="1"/>
</dbReference>
<name>A0A0D3KRG4_EMIH1</name>
<reference evidence="2" key="2">
    <citation type="submission" date="2024-10" db="UniProtKB">
        <authorList>
            <consortium name="EnsemblProtists"/>
        </authorList>
    </citation>
    <scope>IDENTIFICATION</scope>
</reference>
<dbReference type="InterPro" id="IPR001646">
    <property type="entry name" value="5peptide_repeat"/>
</dbReference>
<proteinExistence type="predicted"/>
<dbReference type="KEGG" id="ehx:EMIHUDRAFT_224749"/>
<dbReference type="PaxDb" id="2903-EOD38349"/>
<dbReference type="AlphaFoldDB" id="A0A0D3KRG4"/>
<protein>
    <recommendedName>
        <fullName evidence="4">Pentapeptide repeat-containing protein</fullName>
    </recommendedName>
</protein>
<dbReference type="EnsemblProtists" id="EOD38349">
    <property type="protein sequence ID" value="EOD38349"/>
    <property type="gene ID" value="EMIHUDRAFT_224749"/>
</dbReference>
<dbReference type="PANTHER" id="PTHR47485">
    <property type="entry name" value="THYLAKOID LUMENAL 17.4 KDA PROTEIN, CHLOROPLASTIC"/>
    <property type="match status" value="1"/>
</dbReference>
<evidence type="ECO:0008006" key="4">
    <source>
        <dbReference type="Google" id="ProtNLM"/>
    </source>
</evidence>
<accession>A0A0D3KRG4</accession>
<dbReference type="Gene3D" id="2.160.20.80">
    <property type="entry name" value="E3 ubiquitin-protein ligase SopA"/>
    <property type="match status" value="1"/>
</dbReference>
<keyword evidence="1" id="KW-0677">Repeat</keyword>
<sequence>MRSLQQAQAPYWLAPVQTGPREPQWLAPAKQGACRTAGGNQGSYIEKWGVTESKCGEECVTTYSHECVAWEFTEVKPKQWVCELHKDPVKSVYPIPTSRCYIIFAHKSSFGGALSMPMQAAAPAAAAVVPTPQPTTRPKGRPKGYMINMRSIRGAKPMGVNVTFDRAIIAIMRDASITDSDFPYASFDGAQLTGIHQQLGHGLGTTFDGTGFVDSNFTGSMMQGVIMIRKLQLQNANLNGATLRDCKLQELNMISATAVGADFSGSVLNIGCFDKADVSYSKFIGASVPDSTFNNTVIKGTDFTGALGTLKADFYHAIGVPLVCDGCNYPGSGLAPLPAPITSGHGLDALGSLGTVAARGKAYEGGGTTCHGYCRLDPTIASEG</sequence>
<reference evidence="3" key="1">
    <citation type="journal article" date="2013" name="Nature">
        <title>Pan genome of the phytoplankton Emiliania underpins its global distribution.</title>
        <authorList>
            <person name="Read B.A."/>
            <person name="Kegel J."/>
            <person name="Klute M.J."/>
            <person name="Kuo A."/>
            <person name="Lefebvre S.C."/>
            <person name="Maumus F."/>
            <person name="Mayer C."/>
            <person name="Miller J."/>
            <person name="Monier A."/>
            <person name="Salamov A."/>
            <person name="Young J."/>
            <person name="Aguilar M."/>
            <person name="Claverie J.M."/>
            <person name="Frickenhaus S."/>
            <person name="Gonzalez K."/>
            <person name="Herman E.K."/>
            <person name="Lin Y.C."/>
            <person name="Napier J."/>
            <person name="Ogata H."/>
            <person name="Sarno A.F."/>
            <person name="Shmutz J."/>
            <person name="Schroeder D."/>
            <person name="de Vargas C."/>
            <person name="Verret F."/>
            <person name="von Dassow P."/>
            <person name="Valentin K."/>
            <person name="Van de Peer Y."/>
            <person name="Wheeler G."/>
            <person name="Dacks J.B."/>
            <person name="Delwiche C.F."/>
            <person name="Dyhrman S.T."/>
            <person name="Glockner G."/>
            <person name="John U."/>
            <person name="Richards T."/>
            <person name="Worden A.Z."/>
            <person name="Zhang X."/>
            <person name="Grigoriev I.V."/>
            <person name="Allen A.E."/>
            <person name="Bidle K."/>
            <person name="Borodovsky M."/>
            <person name="Bowler C."/>
            <person name="Brownlee C."/>
            <person name="Cock J.M."/>
            <person name="Elias M."/>
            <person name="Gladyshev V.N."/>
            <person name="Groth M."/>
            <person name="Guda C."/>
            <person name="Hadaegh A."/>
            <person name="Iglesias-Rodriguez M.D."/>
            <person name="Jenkins J."/>
            <person name="Jones B.M."/>
            <person name="Lawson T."/>
            <person name="Leese F."/>
            <person name="Lindquist E."/>
            <person name="Lobanov A."/>
            <person name="Lomsadze A."/>
            <person name="Malik S.B."/>
            <person name="Marsh M.E."/>
            <person name="Mackinder L."/>
            <person name="Mock T."/>
            <person name="Mueller-Roeber B."/>
            <person name="Pagarete A."/>
            <person name="Parker M."/>
            <person name="Probert I."/>
            <person name="Quesneville H."/>
            <person name="Raines C."/>
            <person name="Rensing S.A."/>
            <person name="Riano-Pachon D.M."/>
            <person name="Richier S."/>
            <person name="Rokitta S."/>
            <person name="Shiraiwa Y."/>
            <person name="Soanes D.M."/>
            <person name="van der Giezen M."/>
            <person name="Wahlund T.M."/>
            <person name="Williams B."/>
            <person name="Wilson W."/>
            <person name="Wolfe G."/>
            <person name="Wurch L.L."/>
        </authorList>
    </citation>
    <scope>NUCLEOTIDE SEQUENCE</scope>
</reference>
<organism evidence="2 3">
    <name type="scientific">Emiliania huxleyi (strain CCMP1516)</name>
    <dbReference type="NCBI Taxonomy" id="280463"/>
    <lineage>
        <taxon>Eukaryota</taxon>
        <taxon>Haptista</taxon>
        <taxon>Haptophyta</taxon>
        <taxon>Prymnesiophyceae</taxon>
        <taxon>Isochrysidales</taxon>
        <taxon>Noelaerhabdaceae</taxon>
        <taxon>Emiliania</taxon>
    </lineage>
</organism>
<dbReference type="HOGENOM" id="CLU_720477_0_0_1"/>
<dbReference type="Pfam" id="PF00805">
    <property type="entry name" value="Pentapeptide"/>
    <property type="match status" value="1"/>
</dbReference>
<evidence type="ECO:0000256" key="1">
    <source>
        <dbReference type="ARBA" id="ARBA00022737"/>
    </source>
</evidence>
<dbReference type="SUPFAM" id="SSF141571">
    <property type="entry name" value="Pentapeptide repeat-like"/>
    <property type="match status" value="1"/>
</dbReference>